<feature type="domain" description="NIDO" evidence="1">
    <location>
        <begin position="22"/>
        <end position="167"/>
    </location>
</feature>
<proteinExistence type="predicted"/>
<keyword evidence="3" id="KW-1185">Reference proteome</keyword>
<protein>
    <submittedName>
        <fullName evidence="2">Putative alpha-tectorin-like</fullName>
    </submittedName>
</protein>
<name>A0A2G8L7B8_STIJA</name>
<dbReference type="GO" id="GO:0007160">
    <property type="term" value="P:cell-matrix adhesion"/>
    <property type="evidence" value="ECO:0007669"/>
    <property type="project" value="InterPro"/>
</dbReference>
<feature type="non-terminal residue" evidence="2">
    <location>
        <position position="1"/>
    </location>
</feature>
<dbReference type="AlphaFoldDB" id="A0A2G8L7B8"/>
<dbReference type="OrthoDB" id="9972657at2759"/>
<reference evidence="2 3" key="1">
    <citation type="journal article" date="2017" name="PLoS Biol.">
        <title>The sea cucumber genome provides insights into morphological evolution and visceral regeneration.</title>
        <authorList>
            <person name="Zhang X."/>
            <person name="Sun L."/>
            <person name="Yuan J."/>
            <person name="Sun Y."/>
            <person name="Gao Y."/>
            <person name="Zhang L."/>
            <person name="Li S."/>
            <person name="Dai H."/>
            <person name="Hamel J.F."/>
            <person name="Liu C."/>
            <person name="Yu Y."/>
            <person name="Liu S."/>
            <person name="Lin W."/>
            <person name="Guo K."/>
            <person name="Jin S."/>
            <person name="Xu P."/>
            <person name="Storey K.B."/>
            <person name="Huan P."/>
            <person name="Zhang T."/>
            <person name="Zhou Y."/>
            <person name="Zhang J."/>
            <person name="Lin C."/>
            <person name="Li X."/>
            <person name="Xing L."/>
            <person name="Huo D."/>
            <person name="Sun M."/>
            <person name="Wang L."/>
            <person name="Mercier A."/>
            <person name="Li F."/>
            <person name="Yang H."/>
            <person name="Xiang J."/>
        </authorList>
    </citation>
    <scope>NUCLEOTIDE SEQUENCE [LARGE SCALE GENOMIC DNA]</scope>
    <source>
        <strain evidence="2">Shaxun</strain>
        <tissue evidence="2">Muscle</tissue>
    </source>
</reference>
<dbReference type="PANTHER" id="PTHR13802:SF59">
    <property type="entry name" value="SUSHI DOMAIN-CONTAINING PROTEIN 2"/>
    <property type="match status" value="1"/>
</dbReference>
<evidence type="ECO:0000313" key="2">
    <source>
        <dbReference type="EMBL" id="PIK56169.1"/>
    </source>
</evidence>
<evidence type="ECO:0000313" key="3">
    <source>
        <dbReference type="Proteomes" id="UP000230750"/>
    </source>
</evidence>
<dbReference type="SMART" id="SM00539">
    <property type="entry name" value="NIDO"/>
    <property type="match status" value="1"/>
</dbReference>
<evidence type="ECO:0000259" key="1">
    <source>
        <dbReference type="PROSITE" id="PS51220"/>
    </source>
</evidence>
<dbReference type="PANTHER" id="PTHR13802">
    <property type="entry name" value="MUCIN 4-RELATED"/>
    <property type="match status" value="1"/>
</dbReference>
<comment type="caution">
    <text evidence="2">The sequence shown here is derived from an EMBL/GenBank/DDBJ whole genome shotgun (WGS) entry which is preliminary data.</text>
</comment>
<dbReference type="Pfam" id="PF06119">
    <property type="entry name" value="NIDO"/>
    <property type="match status" value="1"/>
</dbReference>
<accession>A0A2G8L7B8</accession>
<dbReference type="EMBL" id="MRZV01000185">
    <property type="protein sequence ID" value="PIK56169.1"/>
    <property type="molecule type" value="Genomic_DNA"/>
</dbReference>
<dbReference type="STRING" id="307972.A0A2G8L7B8"/>
<sequence length="205" mass="23024">ISTKGAILFDTPAEPQSRMIAPFYADIDNSKKGRIWYRTSSKEDDLSRAGEETSRYFPSRKFKPTNILVVTWENVCIQRNRGLSKGITFQAVIITDHHYTFVEFIYSDGNDFPRARSIPVSPVIGFSSSNVEFFDYAVAEETAVVFEKTKSSNVNEEGLWAFQIDGIDPYDIIWGIPEGGNIQGDEAINDGDTGETKNLFNSLLI</sequence>
<dbReference type="PROSITE" id="PS51220">
    <property type="entry name" value="NIDO"/>
    <property type="match status" value="1"/>
</dbReference>
<dbReference type="InterPro" id="IPR051495">
    <property type="entry name" value="Epithelial_Barrier/Signaling"/>
</dbReference>
<dbReference type="Proteomes" id="UP000230750">
    <property type="component" value="Unassembled WGS sequence"/>
</dbReference>
<organism evidence="2 3">
    <name type="scientific">Stichopus japonicus</name>
    <name type="common">Sea cucumber</name>
    <dbReference type="NCBI Taxonomy" id="307972"/>
    <lineage>
        <taxon>Eukaryota</taxon>
        <taxon>Metazoa</taxon>
        <taxon>Echinodermata</taxon>
        <taxon>Eleutherozoa</taxon>
        <taxon>Echinozoa</taxon>
        <taxon>Holothuroidea</taxon>
        <taxon>Aspidochirotacea</taxon>
        <taxon>Aspidochirotida</taxon>
        <taxon>Stichopodidae</taxon>
        <taxon>Apostichopus</taxon>
    </lineage>
</organism>
<dbReference type="InterPro" id="IPR003886">
    <property type="entry name" value="NIDO_dom"/>
</dbReference>
<gene>
    <name evidence="2" type="ORF">BSL78_06907</name>
</gene>